<protein>
    <submittedName>
        <fullName evidence="1">Uncharacterized protein</fullName>
    </submittedName>
</protein>
<name>A0A382UHQ9_9ZZZZ</name>
<gene>
    <name evidence="1" type="ORF">METZ01_LOCUS386209</name>
</gene>
<reference evidence="1" key="1">
    <citation type="submission" date="2018-05" db="EMBL/GenBank/DDBJ databases">
        <authorList>
            <person name="Lanie J.A."/>
            <person name="Ng W.-L."/>
            <person name="Kazmierczak K.M."/>
            <person name="Andrzejewski T.M."/>
            <person name="Davidsen T.M."/>
            <person name="Wayne K.J."/>
            <person name="Tettelin H."/>
            <person name="Glass J.I."/>
            <person name="Rusch D."/>
            <person name="Podicherti R."/>
            <person name="Tsui H.-C.T."/>
            <person name="Winkler M.E."/>
        </authorList>
    </citation>
    <scope>NUCLEOTIDE SEQUENCE</scope>
</reference>
<proteinExistence type="predicted"/>
<accession>A0A382UHQ9</accession>
<organism evidence="1">
    <name type="scientific">marine metagenome</name>
    <dbReference type="NCBI Taxonomy" id="408172"/>
    <lineage>
        <taxon>unclassified sequences</taxon>
        <taxon>metagenomes</taxon>
        <taxon>ecological metagenomes</taxon>
    </lineage>
</organism>
<dbReference type="PANTHER" id="PTHR35024">
    <property type="entry name" value="HYPOTHETICAL CYTOSOLIC PROTEIN"/>
    <property type="match status" value="1"/>
</dbReference>
<feature type="non-terminal residue" evidence="1">
    <location>
        <position position="1"/>
    </location>
</feature>
<dbReference type="EMBL" id="UINC01144071">
    <property type="protein sequence ID" value="SVD33355.1"/>
    <property type="molecule type" value="Genomic_DNA"/>
</dbReference>
<sequence>KSELIIEGSVEGVVTAYRVFISETGRVIGDLKADIVEVAGEVRGRIEAKVVALKASARVDATIYHYTLTIERGAVVGGLRPWRPEGYWSLSGKQGSDQEQTQLPYGFKQLHQIQKILKY</sequence>
<dbReference type="AlphaFoldDB" id="A0A382UHQ9"/>
<dbReference type="PANTHER" id="PTHR35024:SF4">
    <property type="entry name" value="POLYMER-FORMING CYTOSKELETAL PROTEIN"/>
    <property type="match status" value="1"/>
</dbReference>
<dbReference type="InterPro" id="IPR007607">
    <property type="entry name" value="BacA/B"/>
</dbReference>
<evidence type="ECO:0000313" key="1">
    <source>
        <dbReference type="EMBL" id="SVD33355.1"/>
    </source>
</evidence>
<dbReference type="Pfam" id="PF04519">
    <property type="entry name" value="Bactofilin"/>
    <property type="match status" value="1"/>
</dbReference>